<protein>
    <submittedName>
        <fullName evidence="1">Uncharacterized protein</fullName>
    </submittedName>
</protein>
<evidence type="ECO:0000313" key="2">
    <source>
        <dbReference type="Proteomes" id="UP001279734"/>
    </source>
</evidence>
<proteinExistence type="predicted"/>
<evidence type="ECO:0000313" key="1">
    <source>
        <dbReference type="EMBL" id="GMH04271.1"/>
    </source>
</evidence>
<keyword evidence="2" id="KW-1185">Reference proteome</keyword>
<dbReference type="Proteomes" id="UP001279734">
    <property type="component" value="Unassembled WGS sequence"/>
</dbReference>
<dbReference type="EMBL" id="BSYO01000005">
    <property type="protein sequence ID" value="GMH04271.1"/>
    <property type="molecule type" value="Genomic_DNA"/>
</dbReference>
<gene>
    <name evidence="1" type="ORF">Nepgr_006110</name>
</gene>
<accession>A0AAD3S4L7</accession>
<sequence length="137" mass="14425">MPVLGTVGKEQKPALLFASIFKTALEEGAGVYGANMQPLSSVKKLAALEETGGARAAWSSIPKLIVKRSVGQLACPEEERGRDIKVVQQLGDSHITHNSIQAFNALGSSLESKFVDLTGLSTLKGASQPSFLCSSSH</sequence>
<dbReference type="AlphaFoldDB" id="A0AAD3S4L7"/>
<name>A0AAD3S4L7_NEPGR</name>
<comment type="caution">
    <text evidence="1">The sequence shown here is derived from an EMBL/GenBank/DDBJ whole genome shotgun (WGS) entry which is preliminary data.</text>
</comment>
<organism evidence="1 2">
    <name type="scientific">Nepenthes gracilis</name>
    <name type="common">Slender pitcher plant</name>
    <dbReference type="NCBI Taxonomy" id="150966"/>
    <lineage>
        <taxon>Eukaryota</taxon>
        <taxon>Viridiplantae</taxon>
        <taxon>Streptophyta</taxon>
        <taxon>Embryophyta</taxon>
        <taxon>Tracheophyta</taxon>
        <taxon>Spermatophyta</taxon>
        <taxon>Magnoliopsida</taxon>
        <taxon>eudicotyledons</taxon>
        <taxon>Gunneridae</taxon>
        <taxon>Pentapetalae</taxon>
        <taxon>Caryophyllales</taxon>
        <taxon>Nepenthaceae</taxon>
        <taxon>Nepenthes</taxon>
    </lineage>
</organism>
<reference evidence="1" key="1">
    <citation type="submission" date="2023-05" db="EMBL/GenBank/DDBJ databases">
        <title>Nepenthes gracilis genome sequencing.</title>
        <authorList>
            <person name="Fukushima K."/>
        </authorList>
    </citation>
    <scope>NUCLEOTIDE SEQUENCE</scope>
    <source>
        <strain evidence="1">SING2019-196</strain>
    </source>
</reference>